<dbReference type="PRINTS" id="PR00421">
    <property type="entry name" value="THIOREDOXIN"/>
</dbReference>
<evidence type="ECO:0000313" key="11">
    <source>
        <dbReference type="EMBL" id="SYX83134.1"/>
    </source>
</evidence>
<dbReference type="GO" id="GO:0015035">
    <property type="term" value="F:protein-disulfide reductase activity"/>
    <property type="evidence" value="ECO:0007669"/>
    <property type="project" value="UniProtKB-UniRule"/>
</dbReference>
<comment type="similarity">
    <text evidence="1 8">Belongs to the thioredoxin family.</text>
</comment>
<dbReference type="PIRSF" id="PIRSF000077">
    <property type="entry name" value="Thioredoxin"/>
    <property type="match status" value="1"/>
</dbReference>
<dbReference type="AlphaFoldDB" id="A0A383R9D9"/>
<dbReference type="PANTHER" id="PTHR45663">
    <property type="entry name" value="GEO12009P1"/>
    <property type="match status" value="1"/>
</dbReference>
<keyword evidence="5 9" id="KW-1015">Disulfide bond</keyword>
<dbReference type="InterPro" id="IPR036249">
    <property type="entry name" value="Thioredoxin-like_sf"/>
</dbReference>
<dbReference type="RefSeq" id="WP_138185250.1">
    <property type="nucleotide sequence ID" value="NZ_JAPDMW010000030.1"/>
</dbReference>
<keyword evidence="3" id="KW-0813">Transport</keyword>
<evidence type="ECO:0000256" key="4">
    <source>
        <dbReference type="ARBA" id="ARBA00022982"/>
    </source>
</evidence>
<proteinExistence type="inferred from homology"/>
<dbReference type="Gene3D" id="3.40.30.10">
    <property type="entry name" value="Glutaredoxin"/>
    <property type="match status" value="1"/>
</dbReference>
<dbReference type="NCBIfam" id="TIGR01068">
    <property type="entry name" value="thioredoxin"/>
    <property type="match status" value="1"/>
</dbReference>
<dbReference type="CDD" id="cd02947">
    <property type="entry name" value="TRX_family"/>
    <property type="match status" value="1"/>
</dbReference>
<evidence type="ECO:0000256" key="3">
    <source>
        <dbReference type="ARBA" id="ARBA00022448"/>
    </source>
</evidence>
<evidence type="ECO:0000313" key="12">
    <source>
        <dbReference type="Proteomes" id="UP000304148"/>
    </source>
</evidence>
<sequence>MSIYEVNEQTFRESIREQGVTLVEFGATWCPPCKALLPILDELDHQYGERVNVVKVDCDDSPAIASEYRVMSMPTVIMFHNGEPVEKLVGLRPKSVYETLIERYA</sequence>
<evidence type="ECO:0000259" key="10">
    <source>
        <dbReference type="PROSITE" id="PS51352"/>
    </source>
</evidence>
<keyword evidence="6 9" id="KW-0676">Redox-active center</keyword>
<evidence type="ECO:0000256" key="1">
    <source>
        <dbReference type="ARBA" id="ARBA00008987"/>
    </source>
</evidence>
<evidence type="ECO:0000256" key="6">
    <source>
        <dbReference type="ARBA" id="ARBA00023284"/>
    </source>
</evidence>
<evidence type="ECO:0000256" key="7">
    <source>
        <dbReference type="NCBIfam" id="TIGR01068"/>
    </source>
</evidence>
<dbReference type="SUPFAM" id="SSF52833">
    <property type="entry name" value="Thioredoxin-like"/>
    <property type="match status" value="1"/>
</dbReference>
<evidence type="ECO:0000256" key="9">
    <source>
        <dbReference type="PIRSR" id="PIRSR000077-4"/>
    </source>
</evidence>
<evidence type="ECO:0000256" key="5">
    <source>
        <dbReference type="ARBA" id="ARBA00023157"/>
    </source>
</evidence>
<dbReference type="Proteomes" id="UP000304148">
    <property type="component" value="Chromosome"/>
</dbReference>
<dbReference type="FunFam" id="3.40.30.10:FF:000001">
    <property type="entry name" value="Thioredoxin"/>
    <property type="match status" value="1"/>
</dbReference>
<name>A0A383R9D9_PAEAL</name>
<evidence type="ECO:0000256" key="2">
    <source>
        <dbReference type="ARBA" id="ARBA00020570"/>
    </source>
</evidence>
<dbReference type="InterPro" id="IPR005746">
    <property type="entry name" value="Thioredoxin"/>
</dbReference>
<feature type="disulfide bond" description="Redox-active" evidence="9">
    <location>
        <begin position="30"/>
        <end position="33"/>
    </location>
</feature>
<reference evidence="12" key="1">
    <citation type="submission" date="2018-08" db="EMBL/GenBank/DDBJ databases">
        <authorList>
            <person name="Chevrot R."/>
        </authorList>
    </citation>
    <scope>NUCLEOTIDE SEQUENCE [LARGE SCALE GENOMIC DNA]</scope>
</reference>
<gene>
    <name evidence="11" type="primary">trxA</name>
    <name evidence="11" type="ORF">PBLR_11556</name>
</gene>
<dbReference type="Pfam" id="PF00085">
    <property type="entry name" value="Thioredoxin"/>
    <property type="match status" value="1"/>
</dbReference>
<evidence type="ECO:0000256" key="8">
    <source>
        <dbReference type="PIRNR" id="PIRNR000077"/>
    </source>
</evidence>
<feature type="domain" description="Thioredoxin" evidence="10">
    <location>
        <begin position="1"/>
        <end position="105"/>
    </location>
</feature>
<dbReference type="PANTHER" id="PTHR45663:SF11">
    <property type="entry name" value="GEO12009P1"/>
    <property type="match status" value="1"/>
</dbReference>
<keyword evidence="4" id="KW-0249">Electron transport</keyword>
<dbReference type="PROSITE" id="PS51352">
    <property type="entry name" value="THIOREDOXIN_2"/>
    <property type="match status" value="1"/>
</dbReference>
<dbReference type="EMBL" id="LS992241">
    <property type="protein sequence ID" value="SYX83134.1"/>
    <property type="molecule type" value="Genomic_DNA"/>
</dbReference>
<accession>A0A383R9D9</accession>
<dbReference type="InterPro" id="IPR013766">
    <property type="entry name" value="Thioredoxin_domain"/>
</dbReference>
<organism evidence="11 12">
    <name type="scientific">Paenibacillus alvei</name>
    <name type="common">Bacillus alvei</name>
    <dbReference type="NCBI Taxonomy" id="44250"/>
    <lineage>
        <taxon>Bacteria</taxon>
        <taxon>Bacillati</taxon>
        <taxon>Bacillota</taxon>
        <taxon>Bacilli</taxon>
        <taxon>Bacillales</taxon>
        <taxon>Paenibacillaceae</taxon>
        <taxon>Paenibacillus</taxon>
    </lineage>
</organism>
<dbReference type="GO" id="GO:0005737">
    <property type="term" value="C:cytoplasm"/>
    <property type="evidence" value="ECO:0007669"/>
    <property type="project" value="TreeGrafter"/>
</dbReference>
<protein>
    <recommendedName>
        <fullName evidence="2 7">Thioredoxin</fullName>
    </recommendedName>
</protein>